<sequence>MRSSSPTSESTPYAADSTRCAFVCLDWASAVWDSDPQIKSSLHYFVGLLRDVFEYPAMGKDVSVLLLELRQGVDTAADYAIKFHTLTAQSGWNDTALLAVFREGLHPTLQAEIVCHDTDTTLSNYISVAVRLGNLRPRHQTPVMLPSPFAPWLLLTPERTTPTPLISGGHTSPRKTASAALNDVYATTVSGQVTRFPDAQKSHPELRWEATHTSLRLPSQPCYTSLIHLFLSRHWWTLGLQLTSSTVIWWKSCTYLPYHVLPLYE</sequence>
<dbReference type="EMBL" id="JAUCMX010000002">
    <property type="protein sequence ID" value="KAK3553696.1"/>
    <property type="molecule type" value="Genomic_DNA"/>
</dbReference>
<name>A0AAE0VAS1_9TELE</name>
<feature type="domain" description="Retrotransposon gag" evidence="1">
    <location>
        <begin position="27"/>
        <end position="106"/>
    </location>
</feature>
<reference evidence="2" key="1">
    <citation type="submission" date="2023-06" db="EMBL/GenBank/DDBJ databases">
        <title>Male Hemibagrus guttatus genome.</title>
        <authorList>
            <person name="Bian C."/>
        </authorList>
    </citation>
    <scope>NUCLEOTIDE SEQUENCE</scope>
    <source>
        <strain evidence="2">Male_cb2023</strain>
        <tissue evidence="2">Muscle</tissue>
    </source>
</reference>
<dbReference type="PANTHER" id="PTHR15503:SF36">
    <property type="entry name" value="RETROTRANSPOSON GAG-LIKE PROTEIN 5"/>
    <property type="match status" value="1"/>
</dbReference>
<proteinExistence type="predicted"/>
<gene>
    <name evidence="2" type="ORF">QTP70_006895</name>
</gene>
<dbReference type="InterPro" id="IPR032567">
    <property type="entry name" value="RTL1-rel"/>
</dbReference>
<dbReference type="Proteomes" id="UP001274896">
    <property type="component" value="Unassembled WGS sequence"/>
</dbReference>
<comment type="caution">
    <text evidence="2">The sequence shown here is derived from an EMBL/GenBank/DDBJ whole genome shotgun (WGS) entry which is preliminary data.</text>
</comment>
<organism evidence="2 3">
    <name type="scientific">Hemibagrus guttatus</name>
    <dbReference type="NCBI Taxonomy" id="175788"/>
    <lineage>
        <taxon>Eukaryota</taxon>
        <taxon>Metazoa</taxon>
        <taxon>Chordata</taxon>
        <taxon>Craniata</taxon>
        <taxon>Vertebrata</taxon>
        <taxon>Euteleostomi</taxon>
        <taxon>Actinopterygii</taxon>
        <taxon>Neopterygii</taxon>
        <taxon>Teleostei</taxon>
        <taxon>Ostariophysi</taxon>
        <taxon>Siluriformes</taxon>
        <taxon>Bagridae</taxon>
        <taxon>Hemibagrus</taxon>
    </lineage>
</organism>
<dbReference type="Pfam" id="PF03732">
    <property type="entry name" value="Retrotrans_gag"/>
    <property type="match status" value="1"/>
</dbReference>
<protein>
    <recommendedName>
        <fullName evidence="1">Retrotransposon gag domain-containing protein</fullName>
    </recommendedName>
</protein>
<accession>A0AAE0VAS1</accession>
<evidence type="ECO:0000313" key="2">
    <source>
        <dbReference type="EMBL" id="KAK3553696.1"/>
    </source>
</evidence>
<dbReference type="AlphaFoldDB" id="A0AAE0VAS1"/>
<dbReference type="InterPro" id="IPR005162">
    <property type="entry name" value="Retrotrans_gag_dom"/>
</dbReference>
<dbReference type="PANTHER" id="PTHR15503">
    <property type="entry name" value="LDOC1 RELATED"/>
    <property type="match status" value="1"/>
</dbReference>
<keyword evidence="3" id="KW-1185">Reference proteome</keyword>
<evidence type="ECO:0000313" key="3">
    <source>
        <dbReference type="Proteomes" id="UP001274896"/>
    </source>
</evidence>
<evidence type="ECO:0000259" key="1">
    <source>
        <dbReference type="Pfam" id="PF03732"/>
    </source>
</evidence>